<dbReference type="Gene3D" id="3.30.428.10">
    <property type="entry name" value="HIT-like"/>
    <property type="match status" value="1"/>
</dbReference>
<feature type="short sequence motif" description="Histidine triad motif" evidence="1">
    <location>
        <begin position="91"/>
        <end position="95"/>
    </location>
</feature>
<dbReference type="Proteomes" id="UP001549055">
    <property type="component" value="Unassembled WGS sequence"/>
</dbReference>
<reference evidence="3 4" key="1">
    <citation type="submission" date="2024-06" db="EMBL/GenBank/DDBJ databases">
        <title>Genomic Encyclopedia of Type Strains, Phase IV (KMG-IV): sequencing the most valuable type-strain genomes for metagenomic binning, comparative biology and taxonomic classification.</title>
        <authorList>
            <person name="Goeker M."/>
        </authorList>
    </citation>
    <scope>NUCLEOTIDE SEQUENCE [LARGE SCALE GENOMIC DNA]</scope>
    <source>
        <strain evidence="3 4">DSM 15349</strain>
    </source>
</reference>
<feature type="domain" description="HIT" evidence="2">
    <location>
        <begin position="4"/>
        <end position="106"/>
    </location>
</feature>
<proteinExistence type="predicted"/>
<dbReference type="InterPro" id="IPR036265">
    <property type="entry name" value="HIT-like_sf"/>
</dbReference>
<dbReference type="EMBL" id="JBEPMK010000004">
    <property type="protein sequence ID" value="MET3644630.1"/>
    <property type="molecule type" value="Genomic_DNA"/>
</dbReference>
<accession>A0ABV2JMQ1</accession>
<evidence type="ECO:0000256" key="1">
    <source>
        <dbReference type="PROSITE-ProRule" id="PRU00464"/>
    </source>
</evidence>
<keyword evidence="3" id="KW-0378">Hydrolase</keyword>
<dbReference type="Pfam" id="PF01230">
    <property type="entry name" value="HIT"/>
    <property type="match status" value="1"/>
</dbReference>
<organism evidence="3 4">
    <name type="scientific">Streptococcus gallinaceus</name>
    <dbReference type="NCBI Taxonomy" id="165758"/>
    <lineage>
        <taxon>Bacteria</taxon>
        <taxon>Bacillati</taxon>
        <taxon>Bacillota</taxon>
        <taxon>Bacilli</taxon>
        <taxon>Lactobacillales</taxon>
        <taxon>Streptococcaceae</taxon>
        <taxon>Streptococcus</taxon>
    </lineage>
</organism>
<keyword evidence="4" id="KW-1185">Reference proteome</keyword>
<evidence type="ECO:0000313" key="3">
    <source>
        <dbReference type="EMBL" id="MET3644630.1"/>
    </source>
</evidence>
<gene>
    <name evidence="3" type="ORF">ABID27_001257</name>
</gene>
<dbReference type="PROSITE" id="PS51084">
    <property type="entry name" value="HIT_2"/>
    <property type="match status" value="1"/>
</dbReference>
<comment type="caution">
    <text evidence="3">The sequence shown here is derived from an EMBL/GenBank/DDBJ whole genome shotgun (WGS) entry which is preliminary data.</text>
</comment>
<dbReference type="InterPro" id="IPR011146">
    <property type="entry name" value="HIT-like"/>
</dbReference>
<sequence length="156" mass="17944">MICQRIDLIKKRQNPYFVKELQTGYVVLGDHQYFKGYTLFLGKGHVTELDQLDRQERNLFLSEMADVAEAVKLAFDAEKMNCELLGNGDAHVHWHLFPRSAGDLGDYGNQGKGPVWWYPMELMYDEAKKPTANELTLMKAQLLEALEKLEKNHGNL</sequence>
<dbReference type="GO" id="GO:0016787">
    <property type="term" value="F:hydrolase activity"/>
    <property type="evidence" value="ECO:0007669"/>
    <property type="project" value="UniProtKB-KW"/>
</dbReference>
<evidence type="ECO:0000259" key="2">
    <source>
        <dbReference type="PROSITE" id="PS51084"/>
    </source>
</evidence>
<dbReference type="SUPFAM" id="SSF54197">
    <property type="entry name" value="HIT-like"/>
    <property type="match status" value="1"/>
</dbReference>
<protein>
    <submittedName>
        <fullName evidence="3">Diadenosine tetraphosphate (Ap4A) HIT family hydrolase</fullName>
    </submittedName>
</protein>
<name>A0ABV2JMQ1_9STRE</name>
<evidence type="ECO:0000313" key="4">
    <source>
        <dbReference type="Proteomes" id="UP001549055"/>
    </source>
</evidence>